<evidence type="ECO:0000256" key="1">
    <source>
        <dbReference type="ARBA" id="ARBA00022801"/>
    </source>
</evidence>
<feature type="domain" description="Peptidase M20 dimerisation" evidence="3">
    <location>
        <begin position="185"/>
        <end position="277"/>
    </location>
</feature>
<name>A0A1K1S8A6_9BACT</name>
<evidence type="ECO:0000313" key="7">
    <source>
        <dbReference type="Proteomes" id="UP001326715"/>
    </source>
</evidence>
<feature type="binding site" evidence="2">
    <location>
        <position position="98"/>
    </location>
    <ligand>
        <name>Mn(2+)</name>
        <dbReference type="ChEBI" id="CHEBI:29035"/>
        <label>2</label>
    </ligand>
</feature>
<keyword evidence="2" id="KW-0479">Metal-binding</keyword>
<feature type="binding site" evidence="2">
    <location>
        <position position="96"/>
    </location>
    <ligand>
        <name>Mn(2+)</name>
        <dbReference type="ChEBI" id="CHEBI:29035"/>
        <label>2</label>
    </ligand>
</feature>
<feature type="binding site" evidence="2">
    <location>
        <position position="130"/>
    </location>
    <ligand>
        <name>Mn(2+)</name>
        <dbReference type="ChEBI" id="CHEBI:29035"/>
        <label>2</label>
    </ligand>
</feature>
<comment type="cofactor">
    <cofactor evidence="2">
        <name>Mn(2+)</name>
        <dbReference type="ChEBI" id="CHEBI:29035"/>
    </cofactor>
    <text evidence="2">The Mn(2+) ion enhances activity.</text>
</comment>
<dbReference type="EMBL" id="CP140154">
    <property type="protein sequence ID" value="WQG86886.1"/>
    <property type="molecule type" value="Genomic_DNA"/>
</dbReference>
<dbReference type="FunFam" id="3.30.70.360:FF:000001">
    <property type="entry name" value="N-acetyldiaminopimelate deacetylase"/>
    <property type="match status" value="1"/>
</dbReference>
<organism evidence="4 6">
    <name type="scientific">Chitinophaga sancti</name>
    <dbReference type="NCBI Taxonomy" id="1004"/>
    <lineage>
        <taxon>Bacteria</taxon>
        <taxon>Pseudomonadati</taxon>
        <taxon>Bacteroidota</taxon>
        <taxon>Chitinophagia</taxon>
        <taxon>Chitinophagales</taxon>
        <taxon>Chitinophagaceae</taxon>
        <taxon>Chitinophaga</taxon>
    </lineage>
</organism>
<dbReference type="SUPFAM" id="SSF55031">
    <property type="entry name" value="Bacterial exopeptidase dimerisation domain"/>
    <property type="match status" value="1"/>
</dbReference>
<dbReference type="Pfam" id="PF01546">
    <property type="entry name" value="Peptidase_M20"/>
    <property type="match status" value="1"/>
</dbReference>
<accession>A0A1K1S8A6</accession>
<dbReference type="GO" id="GO:0019877">
    <property type="term" value="P:diaminopimelate biosynthetic process"/>
    <property type="evidence" value="ECO:0007669"/>
    <property type="project" value="UniProtKB-ARBA"/>
</dbReference>
<dbReference type="Proteomes" id="UP000183788">
    <property type="component" value="Unassembled WGS sequence"/>
</dbReference>
<evidence type="ECO:0000313" key="6">
    <source>
        <dbReference type="Proteomes" id="UP000183788"/>
    </source>
</evidence>
<dbReference type="PIRSF" id="PIRSF005962">
    <property type="entry name" value="Pept_M20D_amidohydro"/>
    <property type="match status" value="1"/>
</dbReference>
<evidence type="ECO:0000256" key="2">
    <source>
        <dbReference type="PIRSR" id="PIRSR005962-1"/>
    </source>
</evidence>
<dbReference type="AlphaFoldDB" id="A0A1K1S8A6"/>
<dbReference type="Gene3D" id="3.30.70.360">
    <property type="match status" value="1"/>
</dbReference>
<dbReference type="EMBL" id="FPIZ01000019">
    <property type="protein sequence ID" value="SFW80625.1"/>
    <property type="molecule type" value="Genomic_DNA"/>
</dbReference>
<keyword evidence="2" id="KW-0464">Manganese</keyword>
<reference evidence="5 7" key="2">
    <citation type="submission" date="2023-11" db="EMBL/GenBank/DDBJ databases">
        <title>MicrobeMod: A computational toolkit for identifying prokaryotic methylation and restriction-modification with nanopore sequencing.</title>
        <authorList>
            <person name="Crits-Christoph A."/>
            <person name="Kang S.C."/>
            <person name="Lee H."/>
            <person name="Ostrov N."/>
        </authorList>
    </citation>
    <scope>NUCLEOTIDE SEQUENCE [LARGE SCALE GENOMIC DNA]</scope>
    <source>
        <strain evidence="5 7">ATCC 23090</strain>
    </source>
</reference>
<feature type="binding site" evidence="2">
    <location>
        <position position="161"/>
    </location>
    <ligand>
        <name>Mn(2+)</name>
        <dbReference type="ChEBI" id="CHEBI:29035"/>
        <label>2</label>
    </ligand>
</feature>
<dbReference type="NCBIfam" id="TIGR01891">
    <property type="entry name" value="amidohydrolases"/>
    <property type="match status" value="1"/>
</dbReference>
<dbReference type="STRING" id="1004.SAMN05661012_04955"/>
<reference evidence="4 6" key="1">
    <citation type="submission" date="2016-11" db="EMBL/GenBank/DDBJ databases">
        <authorList>
            <person name="Jaros S."/>
            <person name="Januszkiewicz K."/>
            <person name="Wedrychowicz H."/>
        </authorList>
    </citation>
    <scope>NUCLEOTIDE SEQUENCE [LARGE SCALE GENOMIC DNA]</scope>
    <source>
        <strain evidence="4 6">DSM 784</strain>
    </source>
</reference>
<evidence type="ECO:0000313" key="4">
    <source>
        <dbReference type="EMBL" id="SFW80625.1"/>
    </source>
</evidence>
<protein>
    <submittedName>
        <fullName evidence="4">IAA-amino acid hydrolase</fullName>
    </submittedName>
    <submittedName>
        <fullName evidence="5">M20 family metallopeptidase</fullName>
    </submittedName>
</protein>
<dbReference type="InterPro" id="IPR002933">
    <property type="entry name" value="Peptidase_M20"/>
</dbReference>
<dbReference type="InterPro" id="IPR036264">
    <property type="entry name" value="Bact_exopeptidase_dim_dom"/>
</dbReference>
<dbReference type="GO" id="GO:0046872">
    <property type="term" value="F:metal ion binding"/>
    <property type="evidence" value="ECO:0007669"/>
    <property type="project" value="UniProtKB-KW"/>
</dbReference>
<dbReference type="Pfam" id="PF07687">
    <property type="entry name" value="M20_dimer"/>
    <property type="match status" value="1"/>
</dbReference>
<evidence type="ECO:0000259" key="3">
    <source>
        <dbReference type="Pfam" id="PF07687"/>
    </source>
</evidence>
<dbReference type="Gene3D" id="3.40.630.10">
    <property type="entry name" value="Zn peptidases"/>
    <property type="match status" value="1"/>
</dbReference>
<sequence length="390" mass="41449">MDEQLSARLIQIRRQIHANPELGYQEEKTSHLVKQELDKLGIPYTTGAARGTGVIGTLRKGDGPVVAIRADMDALPMQEETGLAFASTTAGKMHSCGHDLHTTMLIGAAALLKNTDFQGTVKFLFQPSEEGPNGDPEGKTGAHRLVEEGYLDDVQAALGLHVDPSLPVGQITYATGPALACTGFFTIEVLGKAAHAGAAPQLGVDAVAVAAQLVTSAQMIVARHTAPTETAVLSFTKINGGVAPNVIADRVVLEGTIRSLDLDTYNDIISRLNKIIDGLMGAFDAKIKFDLYYNLPSVLNDSTVHDKLVQSLDTVFGVGNSKQVVPLLAGEDFAHYSRKVPAMFYLLGAQDPAGGGYYLHHPKVIFNEGAIAYGAQFLATGAVGLLNNYR</sequence>
<gene>
    <name evidence="4" type="ORF">SAMN05661012_04955</name>
    <name evidence="5" type="ORF">SR876_18370</name>
</gene>
<dbReference type="InterPro" id="IPR011650">
    <property type="entry name" value="Peptidase_M20_dimer"/>
</dbReference>
<dbReference type="CDD" id="cd03886">
    <property type="entry name" value="M20_Acy1"/>
    <property type="match status" value="1"/>
</dbReference>
<evidence type="ECO:0000313" key="5">
    <source>
        <dbReference type="EMBL" id="WQG86886.1"/>
    </source>
</evidence>
<proteinExistence type="predicted"/>
<dbReference type="RefSeq" id="WP_072363971.1">
    <property type="nucleotide sequence ID" value="NZ_CBHWAX010000002.1"/>
</dbReference>
<dbReference type="GO" id="GO:0050118">
    <property type="term" value="F:N-acetyldiaminopimelate deacetylase activity"/>
    <property type="evidence" value="ECO:0007669"/>
    <property type="project" value="UniProtKB-ARBA"/>
</dbReference>
<dbReference type="PANTHER" id="PTHR11014">
    <property type="entry name" value="PEPTIDASE M20 FAMILY MEMBER"/>
    <property type="match status" value="1"/>
</dbReference>
<dbReference type="InterPro" id="IPR017439">
    <property type="entry name" value="Amidohydrolase"/>
</dbReference>
<dbReference type="Proteomes" id="UP001326715">
    <property type="component" value="Chromosome"/>
</dbReference>
<keyword evidence="1 4" id="KW-0378">Hydrolase</keyword>
<keyword evidence="7" id="KW-1185">Reference proteome</keyword>
<dbReference type="OrthoDB" id="9776731at2"/>
<dbReference type="SUPFAM" id="SSF53187">
    <property type="entry name" value="Zn-dependent exopeptidases"/>
    <property type="match status" value="1"/>
</dbReference>
<dbReference type="PANTHER" id="PTHR11014:SF63">
    <property type="entry name" value="METALLOPEPTIDASE, PUTATIVE (AFU_ORTHOLOGUE AFUA_6G09600)-RELATED"/>
    <property type="match status" value="1"/>
</dbReference>
<feature type="binding site" evidence="2">
    <location>
        <position position="360"/>
    </location>
    <ligand>
        <name>Mn(2+)</name>
        <dbReference type="ChEBI" id="CHEBI:29035"/>
        <label>2</label>
    </ligand>
</feature>